<keyword evidence="4" id="KW-1185">Reference proteome</keyword>
<dbReference type="Pfam" id="PF08887">
    <property type="entry name" value="GAD-like"/>
    <property type="match status" value="1"/>
</dbReference>
<evidence type="ECO:0000259" key="2">
    <source>
        <dbReference type="Pfam" id="PF08906"/>
    </source>
</evidence>
<dbReference type="EMBL" id="JAVDWQ010000021">
    <property type="protein sequence ID" value="MDR7212336.1"/>
    <property type="molecule type" value="Genomic_DNA"/>
</dbReference>
<dbReference type="InterPro" id="IPR015002">
    <property type="entry name" value="T6SS_Tdi1_C"/>
</dbReference>
<dbReference type="Proteomes" id="UP001269081">
    <property type="component" value="Unassembled WGS sequence"/>
</dbReference>
<comment type="caution">
    <text evidence="3">The sequence shown here is derived from an EMBL/GenBank/DDBJ whole genome shotgun (WGS) entry which is preliminary data.</text>
</comment>
<proteinExistence type="predicted"/>
<feature type="domain" description="GAD-related" evidence="1">
    <location>
        <begin position="4"/>
        <end position="91"/>
    </location>
</feature>
<organism evidence="3 4">
    <name type="scientific">Flavobacterium piscis</name>
    <dbReference type="NCBI Taxonomy" id="1114874"/>
    <lineage>
        <taxon>Bacteria</taxon>
        <taxon>Pseudomonadati</taxon>
        <taxon>Bacteroidota</taxon>
        <taxon>Flavobacteriia</taxon>
        <taxon>Flavobacteriales</taxon>
        <taxon>Flavobacteriaceae</taxon>
        <taxon>Flavobacterium</taxon>
    </lineage>
</organism>
<sequence>MLEKFKNRYQPSSNCIFPSEEIIKEYKNKVPDLLIEIWRTTGLGKYNEGIIELINPKDYEASLWIWLGKQVLNYVPFAISGFGELFYYRKLTETDEDICIIDIQYRKIETLAWDMEFFFEDFLINEEDRKEWLREELFKQAISVKGSLLHNEIFALTPVLAMGGAPELKYLQKGNAQVYQDLVFQMTK</sequence>
<protein>
    <recommendedName>
        <fullName evidence="5">DUF1851 domain-containing protein</fullName>
    </recommendedName>
</protein>
<dbReference type="RefSeq" id="WP_310283940.1">
    <property type="nucleotide sequence ID" value="NZ_JAVDWQ010000021.1"/>
</dbReference>
<evidence type="ECO:0000313" key="4">
    <source>
        <dbReference type="Proteomes" id="UP001269081"/>
    </source>
</evidence>
<gene>
    <name evidence="3" type="ORF">J2W48_004293</name>
</gene>
<reference evidence="3 4" key="1">
    <citation type="submission" date="2023-07" db="EMBL/GenBank/DDBJ databases">
        <title>Sorghum-associated microbial communities from plants grown in Nebraska, USA.</title>
        <authorList>
            <person name="Schachtman D."/>
        </authorList>
    </citation>
    <scope>NUCLEOTIDE SEQUENCE [LARGE SCALE GENOMIC DNA]</scope>
    <source>
        <strain evidence="3 4">4129</strain>
    </source>
</reference>
<evidence type="ECO:0008006" key="5">
    <source>
        <dbReference type="Google" id="ProtNLM"/>
    </source>
</evidence>
<dbReference type="InterPro" id="IPR014983">
    <property type="entry name" value="GAD-rel"/>
</dbReference>
<name>A0ABU1YFJ7_9FLAO</name>
<evidence type="ECO:0000313" key="3">
    <source>
        <dbReference type="EMBL" id="MDR7212336.1"/>
    </source>
</evidence>
<accession>A0ABU1YFJ7</accession>
<dbReference type="Pfam" id="PF08906">
    <property type="entry name" value="T6SS_Tdi1_C"/>
    <property type="match status" value="1"/>
</dbReference>
<evidence type="ECO:0000259" key="1">
    <source>
        <dbReference type="Pfam" id="PF08887"/>
    </source>
</evidence>
<feature type="domain" description="T6SS immunity protein Tdi1 C-terminal" evidence="2">
    <location>
        <begin position="115"/>
        <end position="187"/>
    </location>
</feature>